<dbReference type="InterPro" id="IPR032456">
    <property type="entry name" value="Peptidase_M48_N"/>
</dbReference>
<comment type="cofactor">
    <cofactor evidence="6">
        <name>Zn(2+)</name>
        <dbReference type="ChEBI" id="CHEBI:29105"/>
    </cofactor>
    <text evidence="6">Binds 1 zinc ion per subunit.</text>
</comment>
<dbReference type="EMBL" id="SZPY01000003">
    <property type="protein sequence ID" value="TKI61620.1"/>
    <property type="molecule type" value="Genomic_DNA"/>
</dbReference>
<reference evidence="10 11" key="1">
    <citation type="submission" date="2019-04" db="EMBL/GenBank/DDBJ databases">
        <authorList>
            <person name="Dong K."/>
        </authorList>
    </citation>
    <scope>NUCLEOTIDE SEQUENCE [LARGE SCALE GENOMIC DNA]</scope>
    <source>
        <strain evidence="11">dk3543</strain>
    </source>
</reference>
<evidence type="ECO:0000259" key="8">
    <source>
        <dbReference type="Pfam" id="PF01435"/>
    </source>
</evidence>
<dbReference type="Pfam" id="PF16491">
    <property type="entry name" value="Peptidase_M48_N"/>
    <property type="match status" value="1"/>
</dbReference>
<keyword evidence="2" id="KW-0479">Metal-binding</keyword>
<dbReference type="InterPro" id="IPR001915">
    <property type="entry name" value="Peptidase_M48"/>
</dbReference>
<dbReference type="RefSeq" id="WP_137066627.1">
    <property type="nucleotide sequence ID" value="NZ_SZPY01000003.1"/>
</dbReference>
<feature type="transmembrane region" description="Helical" evidence="7">
    <location>
        <begin position="12"/>
        <end position="32"/>
    </location>
</feature>
<keyword evidence="7" id="KW-0812">Transmembrane</keyword>
<evidence type="ECO:0000259" key="9">
    <source>
        <dbReference type="Pfam" id="PF16491"/>
    </source>
</evidence>
<feature type="transmembrane region" description="Helical" evidence="7">
    <location>
        <begin position="68"/>
        <end position="86"/>
    </location>
</feature>
<feature type="transmembrane region" description="Helical" evidence="7">
    <location>
        <begin position="148"/>
        <end position="170"/>
    </location>
</feature>
<keyword evidence="3 6" id="KW-0378">Hydrolase</keyword>
<feature type="transmembrane region" description="Helical" evidence="7">
    <location>
        <begin position="106"/>
        <end position="128"/>
    </location>
</feature>
<keyword evidence="1 6" id="KW-0645">Protease</keyword>
<keyword evidence="7" id="KW-0472">Membrane</keyword>
<keyword evidence="11" id="KW-1185">Reference proteome</keyword>
<name>A0A4U2YL28_9ACTN</name>
<gene>
    <name evidence="10" type="ORF">FC770_12660</name>
</gene>
<keyword evidence="5 6" id="KW-0482">Metalloprotease</keyword>
<dbReference type="AlphaFoldDB" id="A0A4U2YL28"/>
<proteinExistence type="inferred from homology"/>
<sequence>MSNAFDATPSRIAVVQTLVGGAVFLALAWWLVPWRPVPGGLGPLVDAGAVFTPDELARTESYSRAARAWSWSSLAVSLLLAALLGFTRWGARLVDRLPGPWWSRAALAAGGFVLVQATVGFGFRVGSWRLRRDYGLSNQDLGGFLRDVAVGLAVDAAVTCLAVVVAVGLARRLTRSWPLVLGLLGAATVILGSYIYPVVVEPLSHDFAPLAGGELRDRITGVAEAEGVHIDDVVVADASRRTTTLNAWVSGFGPTRRVVLYDNLVDETSPDELMVVVAHELAHAREQDVVVGTALGAVGAFVVVGLLALVVIRVRGEGAMAQPRTVPFVLAAVTIATQLVAPVQNGISRQVETRADVEALCLVEDPKAFVAVQSELARRSLSDPTPPAWSQWWWGSHPRVLDRVTLAREWEERGNDEWCD</sequence>
<dbReference type="GO" id="GO:0006508">
    <property type="term" value="P:proteolysis"/>
    <property type="evidence" value="ECO:0007669"/>
    <property type="project" value="UniProtKB-KW"/>
</dbReference>
<evidence type="ECO:0000256" key="5">
    <source>
        <dbReference type="ARBA" id="ARBA00023049"/>
    </source>
</evidence>
<evidence type="ECO:0000313" key="11">
    <source>
        <dbReference type="Proteomes" id="UP000307808"/>
    </source>
</evidence>
<feature type="domain" description="Peptidase M48" evidence="8">
    <location>
        <begin position="213"/>
        <end position="410"/>
    </location>
</feature>
<dbReference type="GO" id="GO:0004222">
    <property type="term" value="F:metalloendopeptidase activity"/>
    <property type="evidence" value="ECO:0007669"/>
    <property type="project" value="InterPro"/>
</dbReference>
<feature type="transmembrane region" description="Helical" evidence="7">
    <location>
        <begin position="289"/>
        <end position="312"/>
    </location>
</feature>
<comment type="caution">
    <text evidence="10">The sequence shown here is derived from an EMBL/GenBank/DDBJ whole genome shotgun (WGS) entry which is preliminary data.</text>
</comment>
<evidence type="ECO:0000256" key="6">
    <source>
        <dbReference type="RuleBase" id="RU003983"/>
    </source>
</evidence>
<evidence type="ECO:0000256" key="2">
    <source>
        <dbReference type="ARBA" id="ARBA00022723"/>
    </source>
</evidence>
<dbReference type="GO" id="GO:0046872">
    <property type="term" value="F:metal ion binding"/>
    <property type="evidence" value="ECO:0007669"/>
    <property type="project" value="UniProtKB-KW"/>
</dbReference>
<accession>A0A4U2YL28</accession>
<evidence type="ECO:0000256" key="3">
    <source>
        <dbReference type="ARBA" id="ARBA00022801"/>
    </source>
</evidence>
<keyword evidence="4 6" id="KW-0862">Zinc</keyword>
<protein>
    <submittedName>
        <fullName evidence="10">M48 family peptidase</fullName>
    </submittedName>
</protein>
<feature type="transmembrane region" description="Helical" evidence="7">
    <location>
        <begin position="177"/>
        <end position="196"/>
    </location>
</feature>
<organism evidence="10 11">
    <name type="scientific">Nocardioides jishulii</name>
    <dbReference type="NCBI Taxonomy" id="2575440"/>
    <lineage>
        <taxon>Bacteria</taxon>
        <taxon>Bacillati</taxon>
        <taxon>Actinomycetota</taxon>
        <taxon>Actinomycetes</taxon>
        <taxon>Propionibacteriales</taxon>
        <taxon>Nocardioidaceae</taxon>
        <taxon>Nocardioides</taxon>
    </lineage>
</organism>
<dbReference type="PANTHER" id="PTHR10120">
    <property type="entry name" value="CAAX PRENYL PROTEASE 1"/>
    <property type="match status" value="1"/>
</dbReference>
<evidence type="ECO:0000256" key="1">
    <source>
        <dbReference type="ARBA" id="ARBA00022670"/>
    </source>
</evidence>
<evidence type="ECO:0000256" key="7">
    <source>
        <dbReference type="SAM" id="Phobius"/>
    </source>
</evidence>
<keyword evidence="7" id="KW-1133">Transmembrane helix</keyword>
<feature type="domain" description="CAAX prenyl protease 1 N-terminal" evidence="9">
    <location>
        <begin position="50"/>
        <end position="203"/>
    </location>
</feature>
<dbReference type="Proteomes" id="UP000307808">
    <property type="component" value="Unassembled WGS sequence"/>
</dbReference>
<dbReference type="Gene3D" id="3.30.2010.10">
    <property type="entry name" value="Metalloproteases ('zincins'), catalytic domain"/>
    <property type="match status" value="1"/>
</dbReference>
<evidence type="ECO:0000313" key="10">
    <source>
        <dbReference type="EMBL" id="TKI61620.1"/>
    </source>
</evidence>
<dbReference type="OrthoDB" id="9781930at2"/>
<comment type="similarity">
    <text evidence="6">Belongs to the peptidase M48 family.</text>
</comment>
<dbReference type="Pfam" id="PF01435">
    <property type="entry name" value="Peptidase_M48"/>
    <property type="match status" value="1"/>
</dbReference>
<evidence type="ECO:0000256" key="4">
    <source>
        <dbReference type="ARBA" id="ARBA00022833"/>
    </source>
</evidence>